<keyword evidence="1" id="KW-0175">Coiled coil</keyword>
<dbReference type="Proteomes" id="UP001605036">
    <property type="component" value="Unassembled WGS sequence"/>
</dbReference>
<evidence type="ECO:0000313" key="3">
    <source>
        <dbReference type="EMBL" id="KAL2645215.1"/>
    </source>
</evidence>
<dbReference type="AlphaFoldDB" id="A0ABD1ZCP1"/>
<comment type="caution">
    <text evidence="3">The sequence shown here is derived from an EMBL/GenBank/DDBJ whole genome shotgun (WGS) entry which is preliminary data.</text>
</comment>
<name>A0ABD1ZCP1_9MARC</name>
<feature type="region of interest" description="Disordered" evidence="2">
    <location>
        <begin position="1"/>
        <end position="52"/>
    </location>
</feature>
<feature type="coiled-coil region" evidence="1">
    <location>
        <begin position="62"/>
        <end position="94"/>
    </location>
</feature>
<protein>
    <submittedName>
        <fullName evidence="3">Uncharacterized protein</fullName>
    </submittedName>
</protein>
<dbReference type="EMBL" id="JBHFFA010000002">
    <property type="protein sequence ID" value="KAL2645215.1"/>
    <property type="molecule type" value="Genomic_DNA"/>
</dbReference>
<proteinExistence type="predicted"/>
<keyword evidence="4" id="KW-1185">Reference proteome</keyword>
<reference evidence="3 4" key="1">
    <citation type="submission" date="2024-09" db="EMBL/GenBank/DDBJ databases">
        <title>Chromosome-scale assembly of Riccia fluitans.</title>
        <authorList>
            <person name="Paukszto L."/>
            <person name="Sawicki J."/>
            <person name="Karawczyk K."/>
            <person name="Piernik-Szablinska J."/>
            <person name="Szczecinska M."/>
            <person name="Mazdziarz M."/>
        </authorList>
    </citation>
    <scope>NUCLEOTIDE SEQUENCE [LARGE SCALE GENOMIC DNA]</scope>
    <source>
        <strain evidence="3">Rf_01</strain>
        <tissue evidence="3">Aerial parts of the thallus</tissue>
    </source>
</reference>
<organism evidence="3 4">
    <name type="scientific">Riccia fluitans</name>
    <dbReference type="NCBI Taxonomy" id="41844"/>
    <lineage>
        <taxon>Eukaryota</taxon>
        <taxon>Viridiplantae</taxon>
        <taxon>Streptophyta</taxon>
        <taxon>Embryophyta</taxon>
        <taxon>Marchantiophyta</taxon>
        <taxon>Marchantiopsida</taxon>
        <taxon>Marchantiidae</taxon>
        <taxon>Marchantiales</taxon>
        <taxon>Ricciaceae</taxon>
        <taxon>Riccia</taxon>
    </lineage>
</organism>
<evidence type="ECO:0000256" key="2">
    <source>
        <dbReference type="SAM" id="MobiDB-lite"/>
    </source>
</evidence>
<gene>
    <name evidence="3" type="ORF">R1flu_012802</name>
</gene>
<evidence type="ECO:0000313" key="4">
    <source>
        <dbReference type="Proteomes" id="UP001605036"/>
    </source>
</evidence>
<sequence>MATPPRSNSGPVSMEKEHFQSVTSPRVNVYLQPGPQRKPNKKRKSTSSDNMAKTIKEFVDVHKEILKEKKKQEMEKIKLMKESIQLRRIELEAQCQFQSSHHPN</sequence>
<feature type="compositionally biased region" description="Polar residues" evidence="2">
    <location>
        <begin position="1"/>
        <end position="11"/>
    </location>
</feature>
<accession>A0ABD1ZCP1</accession>
<evidence type="ECO:0000256" key="1">
    <source>
        <dbReference type="SAM" id="Coils"/>
    </source>
</evidence>